<dbReference type="InterPro" id="IPR037026">
    <property type="entry name" value="Vgr_OB-fold_dom_sf"/>
</dbReference>
<dbReference type="InterPro" id="IPR006533">
    <property type="entry name" value="T6SS_Vgr_RhsGE"/>
</dbReference>
<gene>
    <name evidence="3" type="ORF">BTE48_00270</name>
</gene>
<evidence type="ECO:0000256" key="1">
    <source>
        <dbReference type="ARBA" id="ARBA00005558"/>
    </source>
</evidence>
<accession>A0A1T4MSD8</accession>
<dbReference type="SUPFAM" id="SSF69279">
    <property type="entry name" value="Phage tail proteins"/>
    <property type="match status" value="2"/>
</dbReference>
<dbReference type="AlphaFoldDB" id="A0A1T4MSD8"/>
<comment type="similarity">
    <text evidence="1">Belongs to the VgrG protein family.</text>
</comment>
<dbReference type="OrthoDB" id="9762420at2"/>
<dbReference type="EMBL" id="MTSM01000001">
    <property type="protein sequence ID" value="OPX56907.1"/>
    <property type="molecule type" value="Genomic_DNA"/>
</dbReference>
<evidence type="ECO:0000259" key="2">
    <source>
        <dbReference type="Pfam" id="PF04717"/>
    </source>
</evidence>
<dbReference type="NCBIfam" id="TIGR03361">
    <property type="entry name" value="VI_Rhs_Vgr"/>
    <property type="match status" value="1"/>
</dbReference>
<feature type="domain" description="Gp5/Type VI secretion system Vgr protein OB-fold" evidence="2">
    <location>
        <begin position="384"/>
        <end position="449"/>
    </location>
</feature>
<dbReference type="InterPro" id="IPR017847">
    <property type="entry name" value="T6SS_RhsGE_Vgr_subset"/>
</dbReference>
<dbReference type="NCBIfam" id="TIGR01646">
    <property type="entry name" value="vgr_GE"/>
    <property type="match status" value="1"/>
</dbReference>
<sequence length="930" mass="101030">MSLSPDVKFEFINQGVDENCFQVLQFIGTESLGDLFQFEIKLISQNQQLDVDAILNSDSKLILDVYGKLRVINGILSDFKYLGAVDNGHIFQATLVPKLWLLSQIITNEVYLALDINATLIQLFDESSLTESQYDLSGLTGYRKWDYRCQFGESHYDFLKRITEREGIYYFFDSNDNDKLIFCDSTAQYSAKTTSISYNLLSGLSLAVDSPIVYQWTRHNQRIAKKITIKDYNNDQPSVDLSASYVMNSSGVGEVFRYCDHLIDKEEAERLVEIRAQELLLKKEQFFGSSIDVGMSPAHLFELVDHPFQALNQRYNPIQVCHQGYSPALKYLHGSDELPYSNTLTAINADIEFRPEQKTEKPRFYGVLNAIIDSEGDGQYAHLDSRGRYRVSLPFDRRDRDGAQASWWVPMSQPNAGEGSGMHFPLLKGTEVLLSFIGGDPDRPVITGAVPNAAKPSIVSEENHTANKIKTAAGNVLEMQDEAGSNRIKLFSPHNNSYLHLGAANPVKADGITMMTNGGWYQEIAGGYQITRLTKKNQDAVRDQKSVINGKDIVVDIINESDVFPFPKADDNGKLTGTLSAADERSGNYFTHREHGEKYFWNDENIYTFGGAKNFNYGNGYEVSYVDYESNSTWDGSFGLDHYSVPGSDPSKMLVSKTIGHTYDYQHGNKEEVYLGLDAISRESLLAKTEASICGVTTTASISVLNFSFEAGIKFGVTLAASVDMTFGPQISRSDSSQDIFGFTDVAVSSANKVGLYVAPQPPDNVSTNWEVMQRMATGLLTSLGLKKQALQAAATAGSVFELTQTPPAAKLSVLGANSILVSASGITGTTTAAVNLTGGTTNLTATTASSIKGATIALTATTSSTISAPSVSASATGALMLKGGASAMVDGGPALTLKGAALTVKADGIGNINAGGMLKVSAAGLVQLG</sequence>
<dbReference type="Gene3D" id="4.10.220.110">
    <property type="match status" value="1"/>
</dbReference>
<keyword evidence="4" id="KW-1185">Reference proteome</keyword>
<proteinExistence type="inferred from homology"/>
<dbReference type="Pfam" id="PF04717">
    <property type="entry name" value="Phage_base_V"/>
    <property type="match status" value="1"/>
</dbReference>
<evidence type="ECO:0000313" key="4">
    <source>
        <dbReference type="Proteomes" id="UP000191418"/>
    </source>
</evidence>
<name>A0A1T4MSD8_9GAMM</name>
<protein>
    <recommendedName>
        <fullName evidence="2">Gp5/Type VI secretion system Vgr protein OB-fold domain-containing protein</fullName>
    </recommendedName>
</protein>
<dbReference type="SUPFAM" id="SSF69349">
    <property type="entry name" value="Phage fibre proteins"/>
    <property type="match status" value="1"/>
</dbReference>
<comment type="caution">
    <text evidence="3">The sequence shown here is derived from an EMBL/GenBank/DDBJ whole genome shotgun (WGS) entry which is preliminary data.</text>
</comment>
<reference evidence="3 4" key="1">
    <citation type="submission" date="2017-01" db="EMBL/GenBank/DDBJ databases">
        <title>Genome Sequencing of a Marine Spirillum, Oceanospirillum multiglobuliferum ATCC 33336, from Japan.</title>
        <authorList>
            <person name="Carney J.G."/>
            <person name="Trachtenberg A.M."/>
            <person name="Rheaume B.A."/>
            <person name="Linnane J.D."/>
            <person name="Pitts N.L."/>
            <person name="Mykles D.L."/>
            <person name="Maclea K.S."/>
        </authorList>
    </citation>
    <scope>NUCLEOTIDE SEQUENCE [LARGE SCALE GENOMIC DNA]</scope>
    <source>
        <strain evidence="3 4">ATCC 33336</strain>
    </source>
</reference>
<dbReference type="Gene3D" id="2.40.50.230">
    <property type="entry name" value="Gp5 N-terminal domain"/>
    <property type="match status" value="1"/>
</dbReference>
<dbReference type="SUPFAM" id="SSF69255">
    <property type="entry name" value="gp5 N-terminal domain-like"/>
    <property type="match status" value="1"/>
</dbReference>
<organism evidence="3 4">
    <name type="scientific">Oceanospirillum multiglobuliferum</name>
    <dbReference type="NCBI Taxonomy" id="64969"/>
    <lineage>
        <taxon>Bacteria</taxon>
        <taxon>Pseudomonadati</taxon>
        <taxon>Pseudomonadota</taxon>
        <taxon>Gammaproteobacteria</taxon>
        <taxon>Oceanospirillales</taxon>
        <taxon>Oceanospirillaceae</taxon>
        <taxon>Oceanospirillum</taxon>
    </lineage>
</organism>
<dbReference type="InterPro" id="IPR006531">
    <property type="entry name" value="Gp5/Vgr_OB"/>
</dbReference>
<dbReference type="Gene3D" id="2.30.110.50">
    <property type="match status" value="1"/>
</dbReference>
<dbReference type="STRING" id="64969.SAMN02745127_00902"/>
<dbReference type="Proteomes" id="UP000191418">
    <property type="component" value="Unassembled WGS sequence"/>
</dbReference>
<dbReference type="Pfam" id="PF05954">
    <property type="entry name" value="Phage_GPD"/>
    <property type="match status" value="1"/>
</dbReference>
<dbReference type="RefSeq" id="WP_078744501.1">
    <property type="nucleotide sequence ID" value="NZ_FUXG01000004.1"/>
</dbReference>
<evidence type="ECO:0000313" key="3">
    <source>
        <dbReference type="EMBL" id="OPX56907.1"/>
    </source>
</evidence>
<dbReference type="Gene3D" id="3.55.50.10">
    <property type="entry name" value="Baseplate protein-like domains"/>
    <property type="match status" value="1"/>
</dbReference>